<feature type="transmembrane region" description="Helical" evidence="5">
    <location>
        <begin position="49"/>
        <end position="67"/>
    </location>
</feature>
<name>A0A139PWE7_STROR</name>
<evidence type="ECO:0000256" key="3">
    <source>
        <dbReference type="ARBA" id="ARBA00022989"/>
    </source>
</evidence>
<sequence length="162" mass="17724">MSNFTDSFLSANTANFPSEQLPSLRERLSQLDDSQANQVIAATDVKNPTTALILSIFLGSFGVDRFYIGNTGLGIGKLLATLLLPFITFGFSLFFTWIWIVVDWFLIMNATKAANLEAINTALATMTATPETVEVIEEKVEVVAEPAEVIEESAEVIEEQAD</sequence>
<feature type="domain" description="TM2" evidence="6">
    <location>
        <begin position="46"/>
        <end position="104"/>
    </location>
</feature>
<reference evidence="7 8" key="1">
    <citation type="submission" date="2016-01" db="EMBL/GenBank/DDBJ databases">
        <title>Highly variable Streptococcus oralis are common among viridans streptococci isolated from primates.</title>
        <authorList>
            <person name="Denapaite D."/>
            <person name="Rieger M."/>
            <person name="Koendgen S."/>
            <person name="Brueckner R."/>
            <person name="Ochigava I."/>
            <person name="Kappeler P."/>
            <person name="Maetz-Rensing K."/>
            <person name="Leendertz F."/>
            <person name="Hakenbeck R."/>
        </authorList>
    </citation>
    <scope>NUCLEOTIDE SEQUENCE [LARGE SCALE GENOMIC DNA]</scope>
    <source>
        <strain evidence="7 8">DD27</strain>
    </source>
</reference>
<dbReference type="Proteomes" id="UP000072363">
    <property type="component" value="Unassembled WGS sequence"/>
</dbReference>
<evidence type="ECO:0000256" key="4">
    <source>
        <dbReference type="ARBA" id="ARBA00023136"/>
    </source>
</evidence>
<proteinExistence type="predicted"/>
<evidence type="ECO:0000256" key="1">
    <source>
        <dbReference type="ARBA" id="ARBA00004141"/>
    </source>
</evidence>
<protein>
    <submittedName>
        <fullName evidence="7">Putative membrane protein</fullName>
    </submittedName>
</protein>
<dbReference type="PATRIC" id="fig|1303.82.peg.1360"/>
<keyword evidence="3 5" id="KW-1133">Transmembrane helix</keyword>
<dbReference type="InterPro" id="IPR050932">
    <property type="entry name" value="TM2D1-3-like"/>
</dbReference>
<dbReference type="PANTHER" id="PTHR21016">
    <property type="entry name" value="BETA-AMYLOID BINDING PROTEIN-RELATED"/>
    <property type="match status" value="1"/>
</dbReference>
<accession>A0A139PWE7</accession>
<keyword evidence="4 5" id="KW-0472">Membrane</keyword>
<evidence type="ECO:0000259" key="6">
    <source>
        <dbReference type="Pfam" id="PF05154"/>
    </source>
</evidence>
<gene>
    <name evidence="7" type="ORF">SORDD27_01268</name>
</gene>
<dbReference type="PANTHER" id="PTHR21016:SF25">
    <property type="entry name" value="TM2 DOMAIN-CONTAINING PROTEIN DDB_G0277895-RELATED"/>
    <property type="match status" value="1"/>
</dbReference>
<evidence type="ECO:0000313" key="7">
    <source>
        <dbReference type="EMBL" id="KXT94470.1"/>
    </source>
</evidence>
<evidence type="ECO:0000256" key="2">
    <source>
        <dbReference type="ARBA" id="ARBA00022692"/>
    </source>
</evidence>
<evidence type="ECO:0000256" key="5">
    <source>
        <dbReference type="SAM" id="Phobius"/>
    </source>
</evidence>
<feature type="transmembrane region" description="Helical" evidence="5">
    <location>
        <begin position="79"/>
        <end position="100"/>
    </location>
</feature>
<comment type="caution">
    <text evidence="7">The sequence shown here is derived from an EMBL/GenBank/DDBJ whole genome shotgun (WGS) entry which is preliminary data.</text>
</comment>
<organism evidence="7 8">
    <name type="scientific">Streptococcus oralis</name>
    <dbReference type="NCBI Taxonomy" id="1303"/>
    <lineage>
        <taxon>Bacteria</taxon>
        <taxon>Bacillati</taxon>
        <taxon>Bacillota</taxon>
        <taxon>Bacilli</taxon>
        <taxon>Lactobacillales</taxon>
        <taxon>Streptococcaceae</taxon>
        <taxon>Streptococcus</taxon>
    </lineage>
</organism>
<dbReference type="GO" id="GO:0016020">
    <property type="term" value="C:membrane"/>
    <property type="evidence" value="ECO:0007669"/>
    <property type="project" value="UniProtKB-SubCell"/>
</dbReference>
<evidence type="ECO:0000313" key="8">
    <source>
        <dbReference type="Proteomes" id="UP000072363"/>
    </source>
</evidence>
<dbReference type="EMBL" id="LQNZ01000113">
    <property type="protein sequence ID" value="KXT94470.1"/>
    <property type="molecule type" value="Genomic_DNA"/>
</dbReference>
<comment type="subcellular location">
    <subcellularLocation>
        <location evidence="1">Membrane</location>
        <topology evidence="1">Multi-pass membrane protein</topology>
    </subcellularLocation>
</comment>
<dbReference type="Pfam" id="PF05154">
    <property type="entry name" value="TM2"/>
    <property type="match status" value="1"/>
</dbReference>
<keyword evidence="2 5" id="KW-0812">Transmembrane</keyword>
<dbReference type="InterPro" id="IPR007829">
    <property type="entry name" value="TM2"/>
</dbReference>
<dbReference type="AlphaFoldDB" id="A0A139PWE7"/>
<dbReference type="RefSeq" id="WP_061428160.1">
    <property type="nucleotide sequence ID" value="NZ_KQ970236.1"/>
</dbReference>